<gene>
    <name evidence="2" type="ORF">LHJ74_24015</name>
    <name evidence="3" type="ORF">LHJ74_27850</name>
</gene>
<proteinExistence type="predicted"/>
<reference evidence="2 4" key="1">
    <citation type="submission" date="2021-10" db="EMBL/GenBank/DDBJ databases">
        <title>Streptomyces gossypii sp. nov., isolated from soil collected from cotton field.</title>
        <authorList>
            <person name="Ge X."/>
            <person name="Chen X."/>
            <person name="Liu W."/>
        </authorList>
    </citation>
    <scope>NUCLEOTIDE SEQUENCE [LARGE SCALE GENOMIC DNA]</scope>
    <source>
        <strain evidence="2 4">N2-109</strain>
    </source>
</reference>
<evidence type="ECO:0000256" key="1">
    <source>
        <dbReference type="SAM" id="MobiDB-lite"/>
    </source>
</evidence>
<dbReference type="EMBL" id="JAJAGO010000015">
    <property type="protein sequence ID" value="MCT2593674.1"/>
    <property type="molecule type" value="Genomic_DNA"/>
</dbReference>
<accession>A0ABT2JYI9</accession>
<feature type="region of interest" description="Disordered" evidence="1">
    <location>
        <begin position="1"/>
        <end position="44"/>
    </location>
</feature>
<evidence type="ECO:0000313" key="3">
    <source>
        <dbReference type="EMBL" id="MCT2593674.1"/>
    </source>
</evidence>
<dbReference type="EMBL" id="JAJAGO010000012">
    <property type="protein sequence ID" value="MCT2592941.1"/>
    <property type="molecule type" value="Genomic_DNA"/>
</dbReference>
<feature type="compositionally biased region" description="Polar residues" evidence="1">
    <location>
        <begin position="1"/>
        <end position="11"/>
    </location>
</feature>
<comment type="caution">
    <text evidence="2">The sequence shown here is derived from an EMBL/GenBank/DDBJ whole genome shotgun (WGS) entry which is preliminary data.</text>
</comment>
<sequence length="108" mass="11603">MGTAGSFTARTFSPGGRHQGRGRFGTGGSTTSRPSVSSVTRRVNRRHWARERLSSTHTRLMRVPPSGRGASAASGMASILNCSAPCQQTPRGRAPISLHAHFSVRWMV</sequence>
<evidence type="ECO:0000313" key="4">
    <source>
        <dbReference type="Proteomes" id="UP001156389"/>
    </source>
</evidence>
<dbReference type="RefSeq" id="WP_260220292.1">
    <property type="nucleotide sequence ID" value="NZ_JAJAGO010000012.1"/>
</dbReference>
<evidence type="ECO:0000313" key="2">
    <source>
        <dbReference type="EMBL" id="MCT2592941.1"/>
    </source>
</evidence>
<protein>
    <submittedName>
        <fullName evidence="2">Uncharacterized protein</fullName>
    </submittedName>
</protein>
<dbReference type="Proteomes" id="UP001156389">
    <property type="component" value="Unassembled WGS sequence"/>
</dbReference>
<name>A0ABT2JYI9_9ACTN</name>
<organism evidence="2 4">
    <name type="scientific">Streptomyces gossypii</name>
    <dbReference type="NCBI Taxonomy" id="2883101"/>
    <lineage>
        <taxon>Bacteria</taxon>
        <taxon>Bacillati</taxon>
        <taxon>Actinomycetota</taxon>
        <taxon>Actinomycetes</taxon>
        <taxon>Kitasatosporales</taxon>
        <taxon>Streptomycetaceae</taxon>
        <taxon>Streptomyces</taxon>
    </lineage>
</organism>
<keyword evidence="4" id="KW-1185">Reference proteome</keyword>
<feature type="compositionally biased region" description="Low complexity" evidence="1">
    <location>
        <begin position="29"/>
        <end position="41"/>
    </location>
</feature>